<accession>A0A7J5BMT3</accession>
<gene>
    <name evidence="2" type="ORF">F8O01_15645</name>
</gene>
<evidence type="ECO:0000313" key="3">
    <source>
        <dbReference type="Proteomes" id="UP000467240"/>
    </source>
</evidence>
<protein>
    <submittedName>
        <fullName evidence="2">Uncharacterized protein</fullName>
    </submittedName>
</protein>
<feature type="region of interest" description="Disordered" evidence="1">
    <location>
        <begin position="90"/>
        <end position="109"/>
    </location>
</feature>
<reference evidence="2 3" key="1">
    <citation type="submission" date="2019-09" db="EMBL/GenBank/DDBJ databases">
        <title>Phylogeny of genus Pseudoclavibacter and closely related genus.</title>
        <authorList>
            <person name="Li Y."/>
        </authorList>
    </citation>
    <scope>NUCLEOTIDE SEQUENCE [LARGE SCALE GENOMIC DNA]</scope>
    <source>
        <strain evidence="2 3">DSM 23821</strain>
    </source>
</reference>
<dbReference type="EMBL" id="WBJZ01000025">
    <property type="protein sequence ID" value="KAB1653095.1"/>
    <property type="molecule type" value="Genomic_DNA"/>
</dbReference>
<dbReference type="Proteomes" id="UP000467240">
    <property type="component" value="Unassembled WGS sequence"/>
</dbReference>
<dbReference type="RefSeq" id="WP_158041849.1">
    <property type="nucleotide sequence ID" value="NZ_JACCFV010000001.1"/>
</dbReference>
<organism evidence="2 3">
    <name type="scientific">Pseudoclavibacter chungangensis</name>
    <dbReference type="NCBI Taxonomy" id="587635"/>
    <lineage>
        <taxon>Bacteria</taxon>
        <taxon>Bacillati</taxon>
        <taxon>Actinomycetota</taxon>
        <taxon>Actinomycetes</taxon>
        <taxon>Micrococcales</taxon>
        <taxon>Microbacteriaceae</taxon>
        <taxon>Pseudoclavibacter</taxon>
    </lineage>
</organism>
<keyword evidence="3" id="KW-1185">Reference proteome</keyword>
<dbReference type="AlphaFoldDB" id="A0A7J5BMT3"/>
<name>A0A7J5BMT3_9MICO</name>
<evidence type="ECO:0000313" key="2">
    <source>
        <dbReference type="EMBL" id="KAB1653095.1"/>
    </source>
</evidence>
<sequence length="123" mass="13904">MPTARRKQLMQTQQSTIRIARDARDTTSTPLLDRPVEHVVLDAVRAVEALDRVLTAGRASDPAPSRLARVALRIGSTLLAWGTRELPRANAAEHHAARHARLELATQRRERSRAELRRLHLER</sequence>
<comment type="caution">
    <text evidence="2">The sequence shown here is derived from an EMBL/GenBank/DDBJ whole genome shotgun (WGS) entry which is preliminary data.</text>
</comment>
<proteinExistence type="predicted"/>
<evidence type="ECO:0000256" key="1">
    <source>
        <dbReference type="SAM" id="MobiDB-lite"/>
    </source>
</evidence>